<evidence type="ECO:0000313" key="2">
    <source>
        <dbReference type="EMBL" id="RKF08236.1"/>
    </source>
</evidence>
<dbReference type="AlphaFoldDB" id="A0A3A8AE94"/>
<dbReference type="PANTHER" id="PTHR35006">
    <property type="entry name" value="GLYOXALASE FAMILY PROTEIN (AFU_ORTHOLOGUE AFUA_5G14830)"/>
    <property type="match status" value="1"/>
</dbReference>
<organism evidence="2 3">
    <name type="scientific">Oceaniradius stylonematis</name>
    <dbReference type="NCBI Taxonomy" id="2184161"/>
    <lineage>
        <taxon>Bacteria</taxon>
        <taxon>Pseudomonadati</taxon>
        <taxon>Pseudomonadota</taxon>
        <taxon>Alphaproteobacteria</taxon>
        <taxon>Hyphomicrobiales</taxon>
        <taxon>Ahrensiaceae</taxon>
        <taxon>Oceaniradius</taxon>
    </lineage>
</organism>
<dbReference type="Gene3D" id="3.10.180.10">
    <property type="entry name" value="2,3-Dihydroxybiphenyl 1,2-Dioxygenase, domain 1"/>
    <property type="match status" value="1"/>
</dbReference>
<reference evidence="2 3" key="1">
    <citation type="journal article" date="2018" name="Int. J. Syst. Bacteriol.">
        <title>Oceaniradius stylonemae gen. nov., sp. nov., isolated from a red alga, Stylonema cornu-cervi.</title>
        <authorList>
            <person name="Jeong S."/>
        </authorList>
    </citation>
    <scope>NUCLEOTIDE SEQUENCE [LARGE SCALE GENOMIC DNA]</scope>
    <source>
        <strain evidence="2 3">StC1</strain>
    </source>
</reference>
<proteinExistence type="predicted"/>
<dbReference type="InterPro" id="IPR037523">
    <property type="entry name" value="VOC_core"/>
</dbReference>
<dbReference type="PROSITE" id="PS51819">
    <property type="entry name" value="VOC"/>
    <property type="match status" value="1"/>
</dbReference>
<dbReference type="OrthoDB" id="9807407at2"/>
<accession>A0A3A8AE94</accession>
<dbReference type="CDD" id="cd07262">
    <property type="entry name" value="VOC_like"/>
    <property type="match status" value="1"/>
</dbReference>
<keyword evidence="3" id="KW-1185">Reference proteome</keyword>
<evidence type="ECO:0000313" key="3">
    <source>
        <dbReference type="Proteomes" id="UP000246132"/>
    </source>
</evidence>
<gene>
    <name evidence="2" type="ORF">DEM25_002775</name>
</gene>
<feature type="domain" description="VOC" evidence="1">
    <location>
        <begin position="3"/>
        <end position="127"/>
    </location>
</feature>
<dbReference type="RefSeq" id="WP_109767197.1">
    <property type="nucleotide sequence ID" value="NZ_JASHJV010000005.1"/>
</dbReference>
<dbReference type="InterPro" id="IPR029068">
    <property type="entry name" value="Glyas_Bleomycin-R_OHBP_Dase"/>
</dbReference>
<dbReference type="PANTHER" id="PTHR35006:SF4">
    <property type="entry name" value="BLR7706 PROTEIN"/>
    <property type="match status" value="1"/>
</dbReference>
<name>A0A3A8AE94_9HYPH</name>
<dbReference type="EMBL" id="QFWV02000002">
    <property type="protein sequence ID" value="RKF08236.1"/>
    <property type="molecule type" value="Genomic_DNA"/>
</dbReference>
<dbReference type="Proteomes" id="UP000246132">
    <property type="component" value="Unassembled WGS sequence"/>
</dbReference>
<dbReference type="InterPro" id="IPR004360">
    <property type="entry name" value="Glyas_Fos-R_dOase_dom"/>
</dbReference>
<dbReference type="Pfam" id="PF00903">
    <property type="entry name" value="Glyoxalase"/>
    <property type="match status" value="1"/>
</dbReference>
<comment type="caution">
    <text evidence="2">The sequence shown here is derived from an EMBL/GenBank/DDBJ whole genome shotgun (WGS) entry which is preliminary data.</text>
</comment>
<dbReference type="SUPFAM" id="SSF54593">
    <property type="entry name" value="Glyoxalase/Bleomycin resistance protein/Dihydroxybiphenyl dioxygenase"/>
    <property type="match status" value="1"/>
</dbReference>
<evidence type="ECO:0000259" key="1">
    <source>
        <dbReference type="PROSITE" id="PS51819"/>
    </source>
</evidence>
<protein>
    <submittedName>
        <fullName evidence="2">VOC family protein</fullName>
    </submittedName>
</protein>
<sequence>MSVLSHITLGTNDTDRAARFYDAVLGALGFARLPKPEGKPPAYEKNGRMPTIYLYPPADGRPATWGNGTHVAFVAETTDAVDAFHRLALDHGGSDEGKPGPRPHYGDDYYAAYVRDPDGNKLQAVCYRAP</sequence>